<organism evidence="3 4">
    <name type="scientific">Jaculus jaculus</name>
    <name type="common">Lesser Egyptian jerboa</name>
    <dbReference type="NCBI Taxonomy" id="51337"/>
    <lineage>
        <taxon>Eukaryota</taxon>
        <taxon>Metazoa</taxon>
        <taxon>Chordata</taxon>
        <taxon>Craniata</taxon>
        <taxon>Vertebrata</taxon>
        <taxon>Euteleostomi</taxon>
        <taxon>Mammalia</taxon>
        <taxon>Eutheria</taxon>
        <taxon>Euarchontoglires</taxon>
        <taxon>Glires</taxon>
        <taxon>Rodentia</taxon>
        <taxon>Myomorpha</taxon>
        <taxon>Dipodoidea</taxon>
        <taxon>Dipodidae</taxon>
        <taxon>Dipodinae</taxon>
        <taxon>Jaculus</taxon>
    </lineage>
</organism>
<evidence type="ECO:0000256" key="1">
    <source>
        <dbReference type="SAM" id="MobiDB-lite"/>
    </source>
</evidence>
<reference evidence="3" key="2">
    <citation type="submission" date="2025-09" db="UniProtKB">
        <authorList>
            <consortium name="Ensembl"/>
        </authorList>
    </citation>
    <scope>IDENTIFICATION</scope>
</reference>
<dbReference type="AlphaFoldDB" id="A0A8C5KB43"/>
<dbReference type="GO" id="GO:0005737">
    <property type="term" value="C:cytoplasm"/>
    <property type="evidence" value="ECO:0007669"/>
    <property type="project" value="TreeGrafter"/>
</dbReference>
<name>A0A8C5KB43_JACJA</name>
<proteinExistence type="predicted"/>
<feature type="compositionally biased region" description="Basic and acidic residues" evidence="1">
    <location>
        <begin position="1"/>
        <end position="12"/>
    </location>
</feature>
<keyword evidence="4" id="KW-1185">Reference proteome</keyword>
<dbReference type="PANTHER" id="PTHR15225:SF4">
    <property type="entry name" value="N-MYC-INTERACTOR"/>
    <property type="match status" value="1"/>
</dbReference>
<protein>
    <submittedName>
        <fullName evidence="3">N-myc (and STAT) interactor</fullName>
    </submittedName>
</protein>
<dbReference type="InterPro" id="IPR012677">
    <property type="entry name" value="Nucleotide-bd_a/b_plait_sf"/>
</dbReference>
<feature type="region of interest" description="Disordered" evidence="1">
    <location>
        <begin position="1"/>
        <end position="29"/>
    </location>
</feature>
<dbReference type="Proteomes" id="UP000694385">
    <property type="component" value="Unassembled WGS sequence"/>
</dbReference>
<reference evidence="3" key="1">
    <citation type="submission" date="2025-08" db="UniProtKB">
        <authorList>
            <consortium name="Ensembl"/>
        </authorList>
    </citation>
    <scope>IDENTIFICATION</scope>
</reference>
<evidence type="ECO:0000313" key="3">
    <source>
        <dbReference type="Ensembl" id="ENSJJAP00000006479.1"/>
    </source>
</evidence>
<dbReference type="PANTHER" id="PTHR15225">
    <property type="entry name" value="INTERFERON-INDUCED PROTEIN 35/NMI N-MYC/STAT INTERACTING PROTEIN"/>
    <property type="match status" value="1"/>
</dbReference>
<gene>
    <name evidence="3" type="primary">Nmi</name>
</gene>
<dbReference type="GeneTree" id="ENSGT00530000063686"/>
<sequence length="66" mass="7336">ELPEEQMRDKLELSFCKSRNGGGEVESVDYDKPSGSAIITFVEAGDVFRGVEEDSASDWNGRHSDR</sequence>
<dbReference type="Ensembl" id="ENSJJAT00000012875.1">
    <property type="protein sequence ID" value="ENSJJAP00000006479.1"/>
    <property type="gene ID" value="ENSJJAG00000011126.1"/>
</dbReference>
<accession>A0A8C5KB43</accession>
<dbReference type="Gene3D" id="3.30.70.330">
    <property type="match status" value="1"/>
</dbReference>
<feature type="domain" description="NID" evidence="2">
    <location>
        <begin position="3"/>
        <end position="27"/>
    </location>
</feature>
<evidence type="ECO:0000313" key="4">
    <source>
        <dbReference type="Proteomes" id="UP000694385"/>
    </source>
</evidence>
<dbReference type="InterPro" id="IPR009909">
    <property type="entry name" value="Nmi/IFP35_dom"/>
</dbReference>
<dbReference type="Pfam" id="PF07292">
    <property type="entry name" value="NID"/>
    <property type="match status" value="1"/>
</dbReference>
<evidence type="ECO:0000259" key="2">
    <source>
        <dbReference type="Pfam" id="PF07292"/>
    </source>
</evidence>